<evidence type="ECO:0000313" key="4">
    <source>
        <dbReference type="Proteomes" id="UP001595829"/>
    </source>
</evidence>
<dbReference type="InterPro" id="IPR021401">
    <property type="entry name" value="DUF3040"/>
</dbReference>
<protein>
    <submittedName>
        <fullName evidence="3">DUF3040 domain-containing protein</fullName>
    </submittedName>
</protein>
<reference evidence="4" key="1">
    <citation type="journal article" date="2019" name="Int. J. Syst. Evol. Microbiol.">
        <title>The Global Catalogue of Microorganisms (GCM) 10K type strain sequencing project: providing services to taxonomists for standard genome sequencing and annotation.</title>
        <authorList>
            <consortium name="The Broad Institute Genomics Platform"/>
            <consortium name="The Broad Institute Genome Sequencing Center for Infectious Disease"/>
            <person name="Wu L."/>
            <person name="Ma J."/>
        </authorList>
    </citation>
    <scope>NUCLEOTIDE SEQUENCE [LARGE SCALE GENOMIC DNA]</scope>
    <source>
        <strain evidence="4">CGMCC 4.1648</strain>
    </source>
</reference>
<gene>
    <name evidence="3" type="ORF">ACFPM3_03455</name>
</gene>
<dbReference type="RefSeq" id="WP_345693191.1">
    <property type="nucleotide sequence ID" value="NZ_BAABIT010000001.1"/>
</dbReference>
<feature type="transmembrane region" description="Helical" evidence="2">
    <location>
        <begin position="62"/>
        <end position="81"/>
    </location>
</feature>
<evidence type="ECO:0000313" key="3">
    <source>
        <dbReference type="EMBL" id="MFC5021206.1"/>
    </source>
</evidence>
<dbReference type="Pfam" id="PF11239">
    <property type="entry name" value="DUF3040"/>
    <property type="match status" value="1"/>
</dbReference>
<accession>A0ABV9X811</accession>
<dbReference type="EMBL" id="JBHSJD010000002">
    <property type="protein sequence ID" value="MFC5021206.1"/>
    <property type="molecule type" value="Genomic_DNA"/>
</dbReference>
<evidence type="ECO:0000256" key="2">
    <source>
        <dbReference type="SAM" id="Phobius"/>
    </source>
</evidence>
<keyword evidence="4" id="KW-1185">Reference proteome</keyword>
<feature type="region of interest" description="Disordered" evidence="1">
    <location>
        <begin position="34"/>
        <end position="56"/>
    </location>
</feature>
<proteinExistence type="predicted"/>
<keyword evidence="2" id="KW-0472">Membrane</keyword>
<feature type="region of interest" description="Disordered" evidence="1">
    <location>
        <begin position="85"/>
        <end position="105"/>
    </location>
</feature>
<organism evidence="3 4">
    <name type="scientific">Streptomyces coeruleoprunus</name>
    <dbReference type="NCBI Taxonomy" id="285563"/>
    <lineage>
        <taxon>Bacteria</taxon>
        <taxon>Bacillati</taxon>
        <taxon>Actinomycetota</taxon>
        <taxon>Actinomycetes</taxon>
        <taxon>Kitasatosporales</taxon>
        <taxon>Streptomycetaceae</taxon>
        <taxon>Streptomyces</taxon>
    </lineage>
</organism>
<keyword evidence="2" id="KW-1133">Transmembrane helix</keyword>
<evidence type="ECO:0000256" key="1">
    <source>
        <dbReference type="SAM" id="MobiDB-lite"/>
    </source>
</evidence>
<keyword evidence="2" id="KW-0812">Transmembrane</keyword>
<name>A0ABV9X811_9ACTN</name>
<comment type="caution">
    <text evidence="3">The sequence shown here is derived from an EMBL/GenBank/DDBJ whole genome shotgun (WGS) entry which is preliminary data.</text>
</comment>
<sequence length="105" mass="11363">MAPGMDEDRLLAEIERLLAREDPALDERMTALGRQFTEGDAAPGPARPARRERTGRRNWRKVVAIAAVVIGLLGILLTAILSRPADSGFEQPPPAGMPPAVTLRI</sequence>
<dbReference type="Proteomes" id="UP001595829">
    <property type="component" value="Unassembled WGS sequence"/>
</dbReference>